<keyword evidence="1" id="KW-0472">Membrane</keyword>
<sequence>MVISIDKKSETEYYSLMYTGETRNLYIFKDIRNKRFYKFLKIALGVIGTIVSALVALATI</sequence>
<evidence type="ECO:0000256" key="1">
    <source>
        <dbReference type="SAM" id="Phobius"/>
    </source>
</evidence>
<gene>
    <name evidence="2" type="ORF">LCGC14_1390260</name>
</gene>
<name>A0A0F9K0D5_9ZZZZ</name>
<dbReference type="AlphaFoldDB" id="A0A0F9K0D5"/>
<organism evidence="2">
    <name type="scientific">marine sediment metagenome</name>
    <dbReference type="NCBI Taxonomy" id="412755"/>
    <lineage>
        <taxon>unclassified sequences</taxon>
        <taxon>metagenomes</taxon>
        <taxon>ecological metagenomes</taxon>
    </lineage>
</organism>
<evidence type="ECO:0000313" key="2">
    <source>
        <dbReference type="EMBL" id="KKM75438.1"/>
    </source>
</evidence>
<comment type="caution">
    <text evidence="2">The sequence shown here is derived from an EMBL/GenBank/DDBJ whole genome shotgun (WGS) entry which is preliminary data.</text>
</comment>
<reference evidence="2" key="1">
    <citation type="journal article" date="2015" name="Nature">
        <title>Complex archaea that bridge the gap between prokaryotes and eukaryotes.</title>
        <authorList>
            <person name="Spang A."/>
            <person name="Saw J.H."/>
            <person name="Jorgensen S.L."/>
            <person name="Zaremba-Niedzwiedzka K."/>
            <person name="Martijn J."/>
            <person name="Lind A.E."/>
            <person name="van Eijk R."/>
            <person name="Schleper C."/>
            <person name="Guy L."/>
            <person name="Ettema T.J."/>
        </authorList>
    </citation>
    <scope>NUCLEOTIDE SEQUENCE</scope>
</reference>
<keyword evidence="1" id="KW-0812">Transmembrane</keyword>
<keyword evidence="1" id="KW-1133">Transmembrane helix</keyword>
<accession>A0A0F9K0D5</accession>
<feature type="transmembrane region" description="Helical" evidence="1">
    <location>
        <begin position="39"/>
        <end position="58"/>
    </location>
</feature>
<proteinExistence type="predicted"/>
<protein>
    <submittedName>
        <fullName evidence="2">Uncharacterized protein</fullName>
    </submittedName>
</protein>
<dbReference type="EMBL" id="LAZR01008976">
    <property type="protein sequence ID" value="KKM75438.1"/>
    <property type="molecule type" value="Genomic_DNA"/>
</dbReference>